<dbReference type="OrthoDB" id="1924112at2759"/>
<dbReference type="AlphaFoldDB" id="A0A072V4V0"/>
<dbReference type="STRING" id="3880.A0A072V4V0"/>
<evidence type="ECO:0000313" key="2">
    <source>
        <dbReference type="EMBL" id="KEH33220.1"/>
    </source>
</evidence>
<evidence type="ECO:0000256" key="1">
    <source>
        <dbReference type="SAM" id="MobiDB-lite"/>
    </source>
</evidence>
<organism evidence="2 4">
    <name type="scientific">Medicago truncatula</name>
    <name type="common">Barrel medic</name>
    <name type="synonym">Medicago tribuloides</name>
    <dbReference type="NCBI Taxonomy" id="3880"/>
    <lineage>
        <taxon>Eukaryota</taxon>
        <taxon>Viridiplantae</taxon>
        <taxon>Streptophyta</taxon>
        <taxon>Embryophyta</taxon>
        <taxon>Tracheophyta</taxon>
        <taxon>Spermatophyta</taxon>
        <taxon>Magnoliopsida</taxon>
        <taxon>eudicotyledons</taxon>
        <taxon>Gunneridae</taxon>
        <taxon>Pentapetalae</taxon>
        <taxon>rosids</taxon>
        <taxon>fabids</taxon>
        <taxon>Fabales</taxon>
        <taxon>Fabaceae</taxon>
        <taxon>Papilionoideae</taxon>
        <taxon>50 kb inversion clade</taxon>
        <taxon>NPAAA clade</taxon>
        <taxon>Hologalegina</taxon>
        <taxon>IRL clade</taxon>
        <taxon>Trifolieae</taxon>
        <taxon>Medicago</taxon>
    </lineage>
</organism>
<evidence type="ECO:0000313" key="3">
    <source>
        <dbReference type="EnsemblPlants" id="KEH33220"/>
    </source>
</evidence>
<name>A0A072V4V0_MEDTR</name>
<dbReference type="PANTHER" id="PTHR36373">
    <property type="entry name" value="EXPRESSED PROTEIN"/>
    <property type="match status" value="1"/>
</dbReference>
<reference evidence="2 4" key="2">
    <citation type="journal article" date="2014" name="BMC Genomics">
        <title>An improved genome release (version Mt4.0) for the model legume Medicago truncatula.</title>
        <authorList>
            <person name="Tang H."/>
            <person name="Krishnakumar V."/>
            <person name="Bidwell S."/>
            <person name="Rosen B."/>
            <person name="Chan A."/>
            <person name="Zhou S."/>
            <person name="Gentzbittel L."/>
            <person name="Childs K.L."/>
            <person name="Yandell M."/>
            <person name="Gundlach H."/>
            <person name="Mayer K.F."/>
            <person name="Schwartz D.C."/>
            <person name="Town C.D."/>
        </authorList>
    </citation>
    <scope>GENOME REANNOTATION</scope>
    <source>
        <strain evidence="2">A17</strain>
        <strain evidence="3 4">cv. Jemalong A17</strain>
    </source>
</reference>
<feature type="compositionally biased region" description="Polar residues" evidence="1">
    <location>
        <begin position="115"/>
        <end position="124"/>
    </location>
</feature>
<dbReference type="Proteomes" id="UP000002051">
    <property type="component" value="Chromosome 3"/>
</dbReference>
<dbReference type="KEGG" id="mtr:25488761"/>
<gene>
    <name evidence="3" type="primary">25488761</name>
    <name evidence="2" type="ordered locus">MTR_3g028600</name>
</gene>
<feature type="compositionally biased region" description="Polar residues" evidence="1">
    <location>
        <begin position="299"/>
        <end position="308"/>
    </location>
</feature>
<accession>A0A072V4V0</accession>
<sequence>MEPAKIDWKNLEWNFTVDELYEHLNAPKFVDFLSLNHNTNNNDDEAWFCKPDCNHPKTAEDFLRSPSPFKARSPFYLSENFPSGDQIRRDGKIKRRVPPLSSSSPQDDKFRFNIDNENQNPNLVTPQFKSMKSLIKSSEEKKKLVDDTLQESTEVPSLKSTLSAKNLFSRRPILNQITEFCNELKRLALRARERENDENLNPVESIEEEVVVVHEKTSPVNALAELDRREKERKPLLEMGKAERLEGMCVKGKLNRKKRPDEAENMPITLDLENVRQKRENSLLQVRTNPPSPQCFSAGLNNPNPSKGSRSRLMERGILKEVEQNKEVAKDSPAQNNKSITISDGRETKALDMFWFFKPCTTLSS</sequence>
<keyword evidence="4" id="KW-1185">Reference proteome</keyword>
<reference evidence="2 4" key="1">
    <citation type="journal article" date="2011" name="Nature">
        <title>The Medicago genome provides insight into the evolution of rhizobial symbioses.</title>
        <authorList>
            <person name="Young N.D."/>
            <person name="Debelle F."/>
            <person name="Oldroyd G.E."/>
            <person name="Geurts R."/>
            <person name="Cannon S.B."/>
            <person name="Udvardi M.K."/>
            <person name="Benedito V.A."/>
            <person name="Mayer K.F."/>
            <person name="Gouzy J."/>
            <person name="Schoof H."/>
            <person name="Van de Peer Y."/>
            <person name="Proost S."/>
            <person name="Cook D.R."/>
            <person name="Meyers B.C."/>
            <person name="Spannagl M."/>
            <person name="Cheung F."/>
            <person name="De Mita S."/>
            <person name="Krishnakumar V."/>
            <person name="Gundlach H."/>
            <person name="Zhou S."/>
            <person name="Mudge J."/>
            <person name="Bharti A.K."/>
            <person name="Murray J.D."/>
            <person name="Naoumkina M.A."/>
            <person name="Rosen B."/>
            <person name="Silverstein K.A."/>
            <person name="Tang H."/>
            <person name="Rombauts S."/>
            <person name="Zhao P.X."/>
            <person name="Zhou P."/>
            <person name="Barbe V."/>
            <person name="Bardou P."/>
            <person name="Bechner M."/>
            <person name="Bellec A."/>
            <person name="Berger A."/>
            <person name="Berges H."/>
            <person name="Bidwell S."/>
            <person name="Bisseling T."/>
            <person name="Choisne N."/>
            <person name="Couloux A."/>
            <person name="Denny R."/>
            <person name="Deshpande S."/>
            <person name="Dai X."/>
            <person name="Doyle J.J."/>
            <person name="Dudez A.M."/>
            <person name="Farmer A.D."/>
            <person name="Fouteau S."/>
            <person name="Franken C."/>
            <person name="Gibelin C."/>
            <person name="Gish J."/>
            <person name="Goldstein S."/>
            <person name="Gonzalez A.J."/>
            <person name="Green P.J."/>
            <person name="Hallab A."/>
            <person name="Hartog M."/>
            <person name="Hua A."/>
            <person name="Humphray S.J."/>
            <person name="Jeong D.H."/>
            <person name="Jing Y."/>
            <person name="Jocker A."/>
            <person name="Kenton S.M."/>
            <person name="Kim D.J."/>
            <person name="Klee K."/>
            <person name="Lai H."/>
            <person name="Lang C."/>
            <person name="Lin S."/>
            <person name="Macmil S.L."/>
            <person name="Magdelenat G."/>
            <person name="Matthews L."/>
            <person name="McCorrison J."/>
            <person name="Monaghan E.L."/>
            <person name="Mun J.H."/>
            <person name="Najar F.Z."/>
            <person name="Nicholson C."/>
            <person name="Noirot C."/>
            <person name="O'Bleness M."/>
            <person name="Paule C.R."/>
            <person name="Poulain J."/>
            <person name="Prion F."/>
            <person name="Qin B."/>
            <person name="Qu C."/>
            <person name="Retzel E.F."/>
            <person name="Riddle C."/>
            <person name="Sallet E."/>
            <person name="Samain S."/>
            <person name="Samson N."/>
            <person name="Sanders I."/>
            <person name="Saurat O."/>
            <person name="Scarpelli C."/>
            <person name="Schiex T."/>
            <person name="Segurens B."/>
            <person name="Severin A.J."/>
            <person name="Sherrier D.J."/>
            <person name="Shi R."/>
            <person name="Sims S."/>
            <person name="Singer S.R."/>
            <person name="Sinharoy S."/>
            <person name="Sterck L."/>
            <person name="Viollet A."/>
            <person name="Wang B.B."/>
            <person name="Wang K."/>
            <person name="Wang M."/>
            <person name="Wang X."/>
            <person name="Warfsmann J."/>
            <person name="Weissenbach J."/>
            <person name="White D.D."/>
            <person name="White J.D."/>
            <person name="Wiley G.B."/>
            <person name="Wincker P."/>
            <person name="Xing Y."/>
            <person name="Yang L."/>
            <person name="Yao Z."/>
            <person name="Ying F."/>
            <person name="Zhai J."/>
            <person name="Zhou L."/>
            <person name="Zuber A."/>
            <person name="Denarie J."/>
            <person name="Dixon R.A."/>
            <person name="May G.D."/>
            <person name="Schwartz D.C."/>
            <person name="Rogers J."/>
            <person name="Quetier F."/>
            <person name="Town C.D."/>
            <person name="Roe B.A."/>
        </authorList>
    </citation>
    <scope>NUCLEOTIDE SEQUENCE [LARGE SCALE GENOMIC DNA]</scope>
    <source>
        <strain evidence="2">A17</strain>
        <strain evidence="3 4">cv. Jemalong A17</strain>
    </source>
</reference>
<dbReference type="HOGENOM" id="CLU_045606_0_0_1"/>
<reference evidence="3" key="3">
    <citation type="submission" date="2015-04" db="UniProtKB">
        <authorList>
            <consortium name="EnsemblPlants"/>
        </authorList>
    </citation>
    <scope>IDENTIFICATION</scope>
    <source>
        <strain evidence="3">cv. Jemalong A17</strain>
    </source>
</reference>
<dbReference type="PANTHER" id="PTHR36373:SF1">
    <property type="entry name" value="EXPRESSED PROTEIN"/>
    <property type="match status" value="1"/>
</dbReference>
<feature type="region of interest" description="Disordered" evidence="1">
    <location>
        <begin position="81"/>
        <end position="124"/>
    </location>
</feature>
<dbReference type="EMBL" id="CM001219">
    <property type="protein sequence ID" value="KEH33220.1"/>
    <property type="molecule type" value="Genomic_DNA"/>
</dbReference>
<feature type="region of interest" description="Disordered" evidence="1">
    <location>
        <begin position="287"/>
        <end position="310"/>
    </location>
</feature>
<proteinExistence type="predicted"/>
<evidence type="ECO:0000313" key="4">
    <source>
        <dbReference type="Proteomes" id="UP000002051"/>
    </source>
</evidence>
<dbReference type="ExpressionAtlas" id="A0A072V4V0">
    <property type="expression patterns" value="differential"/>
</dbReference>
<dbReference type="EnsemblPlants" id="KEH33220">
    <property type="protein sequence ID" value="KEH33220"/>
    <property type="gene ID" value="MTR_3g028600"/>
</dbReference>
<protein>
    <submittedName>
        <fullName evidence="2 3">Uncharacterized protein</fullName>
    </submittedName>
</protein>